<sequence>MTSENQGDTRAENVLGTEKSFLDTTSSESILVNPAPTAISGLVAASNKVTKDFNAFGTAYPTAAAACVPTNDELMSVASCTTTTTATSNNTASTDFIQNIRGSPAAVKMERYVMLQDGSCGNGPRSNNTATIRAPAHHQAQISSGDVYPSPTKNYRLSSMPEESRLSSNIINNN</sequence>
<evidence type="ECO:0000256" key="1">
    <source>
        <dbReference type="SAM" id="MobiDB-lite"/>
    </source>
</evidence>
<dbReference type="AlphaFoldDB" id="A0A8J2P9H8"/>
<accession>A0A8J2P9H8</accession>
<dbReference type="Proteomes" id="UP000708208">
    <property type="component" value="Unassembled WGS sequence"/>
</dbReference>
<evidence type="ECO:0000313" key="2">
    <source>
        <dbReference type="EMBL" id="CAG7786643.1"/>
    </source>
</evidence>
<comment type="caution">
    <text evidence="2">The sequence shown here is derived from an EMBL/GenBank/DDBJ whole genome shotgun (WGS) entry which is preliminary data.</text>
</comment>
<evidence type="ECO:0000313" key="3">
    <source>
        <dbReference type="Proteomes" id="UP000708208"/>
    </source>
</evidence>
<proteinExistence type="predicted"/>
<protein>
    <submittedName>
        <fullName evidence="2">Uncharacterized protein</fullName>
    </submittedName>
</protein>
<name>A0A8J2P9H8_9HEXA</name>
<feature type="non-terminal residue" evidence="2">
    <location>
        <position position="1"/>
    </location>
</feature>
<gene>
    <name evidence="2" type="ORF">AFUS01_LOCUS25203</name>
</gene>
<organism evidence="2 3">
    <name type="scientific">Allacma fusca</name>
    <dbReference type="NCBI Taxonomy" id="39272"/>
    <lineage>
        <taxon>Eukaryota</taxon>
        <taxon>Metazoa</taxon>
        <taxon>Ecdysozoa</taxon>
        <taxon>Arthropoda</taxon>
        <taxon>Hexapoda</taxon>
        <taxon>Collembola</taxon>
        <taxon>Symphypleona</taxon>
        <taxon>Sminthuridae</taxon>
        <taxon>Allacma</taxon>
    </lineage>
</organism>
<feature type="region of interest" description="Disordered" evidence="1">
    <location>
        <begin position="137"/>
        <end position="174"/>
    </location>
</feature>
<keyword evidence="3" id="KW-1185">Reference proteome</keyword>
<dbReference type="EMBL" id="CAJVCH010322146">
    <property type="protein sequence ID" value="CAG7786643.1"/>
    <property type="molecule type" value="Genomic_DNA"/>
</dbReference>
<reference evidence="2" key="1">
    <citation type="submission" date="2021-06" db="EMBL/GenBank/DDBJ databases">
        <authorList>
            <person name="Hodson N. C."/>
            <person name="Mongue J. A."/>
            <person name="Jaron S. K."/>
        </authorList>
    </citation>
    <scope>NUCLEOTIDE SEQUENCE</scope>
</reference>